<evidence type="ECO:0000313" key="3">
    <source>
        <dbReference type="Proteomes" id="UP000664904"/>
    </source>
</evidence>
<sequence length="155" mass="17609">MMFANLGTRFQSLPRWRKAVVVVYFGLLPFACYEALVNDAYKFIVSMAGMFSLVAVVVGSFYRENDLIRHVDVPFSMLNVNQNTLHVGEHDFNIHDIKKLVLESVEEKAYLSLPYNPLSVGVTAQFSFPVKDLYAVKSWLELRLPHVKILGLPAD</sequence>
<reference evidence="2" key="1">
    <citation type="submission" date="2021-03" db="EMBL/GenBank/DDBJ databases">
        <title>Complete Genome of Pseudoalteromonas xiamenensis STKMTI.2, a new potential marine bacterium producing anti-Vibrio compounds.</title>
        <authorList>
            <person name="Handayani D.P."/>
            <person name="Isnansetyo A."/>
            <person name="Istiqomah I."/>
            <person name="Jumina J."/>
        </authorList>
    </citation>
    <scope>NUCLEOTIDE SEQUENCE</scope>
    <source>
        <strain evidence="2">STKMTI.2</strain>
    </source>
</reference>
<dbReference type="Proteomes" id="UP000664904">
    <property type="component" value="Chromosome"/>
</dbReference>
<evidence type="ECO:0000256" key="1">
    <source>
        <dbReference type="SAM" id="Phobius"/>
    </source>
</evidence>
<dbReference type="EMBL" id="CP072133">
    <property type="protein sequence ID" value="QTH72183.1"/>
    <property type="molecule type" value="Genomic_DNA"/>
</dbReference>
<feature type="transmembrane region" description="Helical" evidence="1">
    <location>
        <begin position="43"/>
        <end position="62"/>
    </location>
</feature>
<proteinExistence type="predicted"/>
<dbReference type="KEGG" id="pxi:J5O05_04670"/>
<keyword evidence="1" id="KW-0812">Transmembrane</keyword>
<dbReference type="RefSeq" id="WP_208843805.1">
    <property type="nucleotide sequence ID" value="NZ_CP072133.1"/>
</dbReference>
<name>A0A975DI38_9GAMM</name>
<accession>A0A975DI38</accession>
<dbReference type="AlphaFoldDB" id="A0A975DI38"/>
<feature type="transmembrane region" description="Helical" evidence="1">
    <location>
        <begin position="20"/>
        <end position="37"/>
    </location>
</feature>
<evidence type="ECO:0000313" key="2">
    <source>
        <dbReference type="EMBL" id="QTH72183.1"/>
    </source>
</evidence>
<keyword evidence="1" id="KW-1133">Transmembrane helix</keyword>
<gene>
    <name evidence="2" type="ORF">J5O05_04670</name>
</gene>
<keyword evidence="1" id="KW-0472">Membrane</keyword>
<protein>
    <submittedName>
        <fullName evidence="2">Uncharacterized protein</fullName>
    </submittedName>
</protein>
<organism evidence="2 3">
    <name type="scientific">Pseudoalteromonas xiamenensis</name>
    <dbReference type="NCBI Taxonomy" id="882626"/>
    <lineage>
        <taxon>Bacteria</taxon>
        <taxon>Pseudomonadati</taxon>
        <taxon>Pseudomonadota</taxon>
        <taxon>Gammaproteobacteria</taxon>
        <taxon>Alteromonadales</taxon>
        <taxon>Pseudoalteromonadaceae</taxon>
        <taxon>Pseudoalteromonas</taxon>
    </lineage>
</organism>
<keyword evidence="3" id="KW-1185">Reference proteome</keyword>